<reference evidence="2 3" key="1">
    <citation type="submission" date="2021-01" db="EMBL/GenBank/DDBJ databases">
        <title>Whole genome shotgun sequence of Actinoplanes humidus NBRC 14915.</title>
        <authorList>
            <person name="Komaki H."/>
            <person name="Tamura T."/>
        </authorList>
    </citation>
    <scope>NUCLEOTIDE SEQUENCE [LARGE SCALE GENOMIC DNA]</scope>
    <source>
        <strain evidence="2 3">NBRC 14915</strain>
    </source>
</reference>
<protein>
    <submittedName>
        <fullName evidence="2">Uncharacterized protein</fullName>
    </submittedName>
</protein>
<feature type="compositionally biased region" description="Low complexity" evidence="1">
    <location>
        <begin position="185"/>
        <end position="204"/>
    </location>
</feature>
<evidence type="ECO:0000313" key="3">
    <source>
        <dbReference type="Proteomes" id="UP000603200"/>
    </source>
</evidence>
<feature type="compositionally biased region" description="Pro residues" evidence="1">
    <location>
        <begin position="205"/>
        <end position="216"/>
    </location>
</feature>
<sequence length="379" mass="39469">MPPAPWESYTLPDIWKMLRHESTCDGADRILDWDALTHDVRTQHRRLQEARADLAAAWPPDQNTSARTFLDHIDILTTAMQQTLTRAEDTRAGLRGIIEAISEAQLTVQPLIAQRTTVSNDLIPRWADHAENEYDAQAQQAMKKAESAIADHTAQLQPPELFSMRTDRAVTGTEVGGDRPGSEIGAGPSGSAGTSGSDSLRATPIPVPVPHDPPPATIGQSGSPATDGPGLSGVVTPAAPAREVLSPPIGPGGGAAGGGALPGNVIGGGAFGLPGTVPGSLSVPVGRQPGSTGRQSLPAKKALPSGAVIGSANSATGTPGLIGQPHASRSDRKQRGTETAFESKTDQTWDVLEGVAPVIRPRRRRQEHGPGPGVIGYDR</sequence>
<evidence type="ECO:0000313" key="2">
    <source>
        <dbReference type="EMBL" id="GIE17768.1"/>
    </source>
</evidence>
<name>A0ABQ3ZGZ2_9ACTN</name>
<feature type="region of interest" description="Disordered" evidence="1">
    <location>
        <begin position="171"/>
        <end position="236"/>
    </location>
</feature>
<feature type="compositionally biased region" description="Basic and acidic residues" evidence="1">
    <location>
        <begin position="328"/>
        <end position="347"/>
    </location>
</feature>
<accession>A0ABQ3ZGZ2</accession>
<gene>
    <name evidence="2" type="ORF">Ahu01nite_008700</name>
</gene>
<keyword evidence="3" id="KW-1185">Reference proteome</keyword>
<feature type="compositionally biased region" description="Gly residues" evidence="1">
    <location>
        <begin position="370"/>
        <end position="379"/>
    </location>
</feature>
<feature type="region of interest" description="Disordered" evidence="1">
    <location>
        <begin position="281"/>
        <end position="379"/>
    </location>
</feature>
<dbReference type="EMBL" id="BOMN01000012">
    <property type="protein sequence ID" value="GIE17768.1"/>
    <property type="molecule type" value="Genomic_DNA"/>
</dbReference>
<dbReference type="Proteomes" id="UP000603200">
    <property type="component" value="Unassembled WGS sequence"/>
</dbReference>
<organism evidence="2 3">
    <name type="scientific">Winogradskya humida</name>
    <dbReference type="NCBI Taxonomy" id="113566"/>
    <lineage>
        <taxon>Bacteria</taxon>
        <taxon>Bacillati</taxon>
        <taxon>Actinomycetota</taxon>
        <taxon>Actinomycetes</taxon>
        <taxon>Micromonosporales</taxon>
        <taxon>Micromonosporaceae</taxon>
        <taxon>Winogradskya</taxon>
    </lineage>
</organism>
<proteinExistence type="predicted"/>
<comment type="caution">
    <text evidence="2">The sequence shown here is derived from an EMBL/GenBank/DDBJ whole genome shotgun (WGS) entry which is preliminary data.</text>
</comment>
<evidence type="ECO:0000256" key="1">
    <source>
        <dbReference type="SAM" id="MobiDB-lite"/>
    </source>
</evidence>